<reference evidence="5" key="1">
    <citation type="submission" date="2021-06" db="EMBL/GenBank/DDBJ databases">
        <authorList>
            <person name="Kallberg Y."/>
            <person name="Tangrot J."/>
            <person name="Rosling A."/>
        </authorList>
    </citation>
    <scope>NUCLEOTIDE SEQUENCE</scope>
    <source>
        <strain evidence="5">FL966</strain>
    </source>
</reference>
<dbReference type="GO" id="GO:0016567">
    <property type="term" value="P:protein ubiquitination"/>
    <property type="evidence" value="ECO:0007669"/>
    <property type="project" value="TreeGrafter"/>
</dbReference>
<dbReference type="GO" id="GO:0005634">
    <property type="term" value="C:nucleus"/>
    <property type="evidence" value="ECO:0007669"/>
    <property type="project" value="UniProtKB-SubCell"/>
</dbReference>
<sequence>PPKNLSENMLFVGIEGENRRKATVRKVAIYESNPNWHQNWPDPQQFGNLPGYERGMKRYEDDVDWEAFTCTSSGGRNLKGTKSNPKNLRTAPQSKDQELVVGNLALKISGETKRPIHVIRGFCLDNEYASEEG</sequence>
<keyword evidence="1 2" id="KW-0539">Nucleus</keyword>
<comment type="caution">
    <text evidence="5">The sequence shown here is derived from an EMBL/GenBank/DDBJ whole genome shotgun (WGS) entry which is preliminary data.</text>
</comment>
<organism evidence="5 6">
    <name type="scientific">Cetraspora pellucida</name>
    <dbReference type="NCBI Taxonomy" id="1433469"/>
    <lineage>
        <taxon>Eukaryota</taxon>
        <taxon>Fungi</taxon>
        <taxon>Fungi incertae sedis</taxon>
        <taxon>Mucoromycota</taxon>
        <taxon>Glomeromycotina</taxon>
        <taxon>Glomeromycetes</taxon>
        <taxon>Diversisporales</taxon>
        <taxon>Gigasporaceae</taxon>
        <taxon>Cetraspora</taxon>
    </lineage>
</organism>
<dbReference type="Proteomes" id="UP000789759">
    <property type="component" value="Unassembled WGS sequence"/>
</dbReference>
<name>A0A9N9NMX9_9GLOM</name>
<evidence type="ECO:0000256" key="2">
    <source>
        <dbReference type="PROSITE-ProRule" id="PRU00358"/>
    </source>
</evidence>
<dbReference type="GO" id="GO:0044027">
    <property type="term" value="P:negative regulation of gene expression via chromosomal CpG island methylation"/>
    <property type="evidence" value="ECO:0007669"/>
    <property type="project" value="TreeGrafter"/>
</dbReference>
<dbReference type="PANTHER" id="PTHR14140">
    <property type="entry name" value="E3 UBIQUITIN-PROTEIN LIGASE UHRF-RELATED"/>
    <property type="match status" value="1"/>
</dbReference>
<dbReference type="SUPFAM" id="SSF88697">
    <property type="entry name" value="PUA domain-like"/>
    <property type="match status" value="1"/>
</dbReference>
<evidence type="ECO:0000313" key="6">
    <source>
        <dbReference type="Proteomes" id="UP000789759"/>
    </source>
</evidence>
<accession>A0A9N9NMX9</accession>
<evidence type="ECO:0000259" key="4">
    <source>
        <dbReference type="PROSITE" id="PS51015"/>
    </source>
</evidence>
<keyword evidence="6" id="KW-1185">Reference proteome</keyword>
<evidence type="ECO:0000313" key="5">
    <source>
        <dbReference type="EMBL" id="CAG8745233.1"/>
    </source>
</evidence>
<dbReference type="InterPro" id="IPR036987">
    <property type="entry name" value="SRA-YDG_sf"/>
</dbReference>
<feature type="non-terminal residue" evidence="5">
    <location>
        <position position="1"/>
    </location>
</feature>
<dbReference type="GO" id="GO:0061630">
    <property type="term" value="F:ubiquitin protein ligase activity"/>
    <property type="evidence" value="ECO:0007669"/>
    <property type="project" value="TreeGrafter"/>
</dbReference>
<dbReference type="OrthoDB" id="2270193at2759"/>
<dbReference type="Gene3D" id="2.30.280.10">
    <property type="entry name" value="SRA-YDG"/>
    <property type="match status" value="1"/>
</dbReference>
<dbReference type="PROSITE" id="PS51015">
    <property type="entry name" value="YDG"/>
    <property type="match status" value="1"/>
</dbReference>
<comment type="subcellular location">
    <subcellularLocation>
        <location evidence="2">Nucleus</location>
    </subcellularLocation>
</comment>
<dbReference type="InterPro" id="IPR003105">
    <property type="entry name" value="SRA_YDG"/>
</dbReference>
<feature type="region of interest" description="Disordered" evidence="3">
    <location>
        <begin position="74"/>
        <end position="94"/>
    </location>
</feature>
<dbReference type="EMBL" id="CAJVQA010016826">
    <property type="protein sequence ID" value="CAG8745233.1"/>
    <property type="molecule type" value="Genomic_DNA"/>
</dbReference>
<evidence type="ECO:0000256" key="3">
    <source>
        <dbReference type="SAM" id="MobiDB-lite"/>
    </source>
</evidence>
<gene>
    <name evidence="5" type="ORF">CPELLU_LOCUS14334</name>
</gene>
<dbReference type="AlphaFoldDB" id="A0A9N9NMX9"/>
<protein>
    <submittedName>
        <fullName evidence="5">12056_t:CDS:1</fullName>
    </submittedName>
</protein>
<dbReference type="InterPro" id="IPR015947">
    <property type="entry name" value="PUA-like_sf"/>
</dbReference>
<proteinExistence type="predicted"/>
<evidence type="ECO:0000256" key="1">
    <source>
        <dbReference type="ARBA" id="ARBA00023242"/>
    </source>
</evidence>
<dbReference type="Pfam" id="PF02182">
    <property type="entry name" value="SAD_SRA"/>
    <property type="match status" value="1"/>
</dbReference>
<feature type="domain" description="YDG" evidence="4">
    <location>
        <begin position="5"/>
        <end position="133"/>
    </location>
</feature>
<dbReference type="PANTHER" id="PTHR14140:SF27">
    <property type="entry name" value="OS04G0289800 PROTEIN"/>
    <property type="match status" value="1"/>
</dbReference>
<dbReference type="InterPro" id="IPR045134">
    <property type="entry name" value="UHRF1/2-like"/>
</dbReference>